<sequence>MDGGCGIYNWSEEGFDEEEEPALRRRRTGRWPPPPASPRSSRVLRSRSPSPATSVRTRRRGPTSPDVPAGGHSGGGGSTSTVVEERSPSPPASPIWSGVSGARSPATSVRTRRRRPTSPDVAAGGSSGAGAGAGGSDGVEEILASLRESTARKILFAPLEASGSSASITGAGREKAGSFSFPPLEEQPGVDAGEVLDFFAAVEADRRTRAWDEFFEATMGATANARMGKIKKALLVDEKVLDLAGLERWLRRMEAVAELTWFTEVCSDEDKPAPPLDLFDCAFRALQGACSDELHRGADFRKYWIGSVAVPEFFLCPLSNKIIEDPVVIASGKTVDLSALEKWWSEHSFICPVTDEILPHTIFIPDILILLCITLWRAANDIVDVASVAEPTNISSEEEALFKEISLLAHSPSISDKTYDAILRLHELIDNAQCSILHLLGRSPGVIAKLACILPETCLDPDPELDDIILKIIAKTASYSPNKEVLGDDQYAIPVLIARALLGPVATRVKCAQILGLLADNYYNKIKIGELGGFAALMELLLFVGDIDIKKMVAMAIANLCEAEENWSRFLREGVDDAAISLLRNDGLVDEAHNILLQADGFELAMMQILDKLNSFGGDANCEKMAESLWHSFIRSKSRPRRAELPPTSASASASNMASDTSSEASVELPMNIGLREQTKKDVRTIVSWLQKKSYYPRTYRYRD</sequence>
<feature type="compositionally biased region" description="Low complexity" evidence="1">
    <location>
        <begin position="649"/>
        <end position="663"/>
    </location>
</feature>
<dbReference type="EMBL" id="JAAALK010000285">
    <property type="protein sequence ID" value="KAG8063963.1"/>
    <property type="molecule type" value="Genomic_DNA"/>
</dbReference>
<dbReference type="AlphaFoldDB" id="A0A8J5VYM9"/>
<evidence type="ECO:0000259" key="2">
    <source>
        <dbReference type="PROSITE" id="PS51698"/>
    </source>
</evidence>
<dbReference type="PANTHER" id="PTHR23315">
    <property type="entry name" value="U BOX DOMAIN-CONTAINING"/>
    <property type="match status" value="1"/>
</dbReference>
<dbReference type="InterPro" id="IPR003613">
    <property type="entry name" value="Ubox_domain"/>
</dbReference>
<keyword evidence="4" id="KW-1185">Reference proteome</keyword>
<name>A0A8J5VYM9_ZIZPA</name>
<organism evidence="3 4">
    <name type="scientific">Zizania palustris</name>
    <name type="common">Northern wild rice</name>
    <dbReference type="NCBI Taxonomy" id="103762"/>
    <lineage>
        <taxon>Eukaryota</taxon>
        <taxon>Viridiplantae</taxon>
        <taxon>Streptophyta</taxon>
        <taxon>Embryophyta</taxon>
        <taxon>Tracheophyta</taxon>
        <taxon>Spermatophyta</taxon>
        <taxon>Magnoliopsida</taxon>
        <taxon>Liliopsida</taxon>
        <taxon>Poales</taxon>
        <taxon>Poaceae</taxon>
        <taxon>BOP clade</taxon>
        <taxon>Oryzoideae</taxon>
        <taxon>Oryzeae</taxon>
        <taxon>Zizaniinae</taxon>
        <taxon>Zizania</taxon>
    </lineage>
</organism>
<reference evidence="3" key="2">
    <citation type="submission" date="2021-02" db="EMBL/GenBank/DDBJ databases">
        <authorList>
            <person name="Kimball J.A."/>
            <person name="Haas M.W."/>
            <person name="Macchietto M."/>
            <person name="Kono T."/>
            <person name="Duquette J."/>
            <person name="Shao M."/>
        </authorList>
    </citation>
    <scope>NUCLEOTIDE SEQUENCE</scope>
    <source>
        <tissue evidence="3">Fresh leaf tissue</tissue>
    </source>
</reference>
<dbReference type="GO" id="GO:0004842">
    <property type="term" value="F:ubiquitin-protein transferase activity"/>
    <property type="evidence" value="ECO:0007669"/>
    <property type="project" value="InterPro"/>
</dbReference>
<dbReference type="OrthoDB" id="10064100at2759"/>
<feature type="compositionally biased region" description="Gly residues" evidence="1">
    <location>
        <begin position="125"/>
        <end position="136"/>
    </location>
</feature>
<feature type="region of interest" description="Disordered" evidence="1">
    <location>
        <begin position="1"/>
        <end position="136"/>
    </location>
</feature>
<accession>A0A8J5VYM9</accession>
<feature type="region of interest" description="Disordered" evidence="1">
    <location>
        <begin position="640"/>
        <end position="665"/>
    </location>
</feature>
<proteinExistence type="predicted"/>
<dbReference type="Pfam" id="PF04564">
    <property type="entry name" value="U-box"/>
    <property type="match status" value="1"/>
</dbReference>
<evidence type="ECO:0000313" key="3">
    <source>
        <dbReference type="EMBL" id="KAG8063963.1"/>
    </source>
</evidence>
<dbReference type="PROSITE" id="PS51698">
    <property type="entry name" value="U_BOX"/>
    <property type="match status" value="1"/>
</dbReference>
<dbReference type="Proteomes" id="UP000729402">
    <property type="component" value="Unassembled WGS sequence"/>
</dbReference>
<evidence type="ECO:0000256" key="1">
    <source>
        <dbReference type="SAM" id="MobiDB-lite"/>
    </source>
</evidence>
<reference evidence="3" key="1">
    <citation type="journal article" date="2021" name="bioRxiv">
        <title>Whole Genome Assembly and Annotation of Northern Wild Rice, Zizania palustris L., Supports a Whole Genome Duplication in the Zizania Genus.</title>
        <authorList>
            <person name="Haas M."/>
            <person name="Kono T."/>
            <person name="Macchietto M."/>
            <person name="Millas R."/>
            <person name="McGilp L."/>
            <person name="Shao M."/>
            <person name="Duquette J."/>
            <person name="Hirsch C.N."/>
            <person name="Kimball J."/>
        </authorList>
    </citation>
    <scope>NUCLEOTIDE SEQUENCE</scope>
    <source>
        <tissue evidence="3">Fresh leaf tissue</tissue>
    </source>
</reference>
<feature type="domain" description="U-box" evidence="2">
    <location>
        <begin position="309"/>
        <end position="383"/>
    </location>
</feature>
<dbReference type="GO" id="GO:0016567">
    <property type="term" value="P:protein ubiquitination"/>
    <property type="evidence" value="ECO:0007669"/>
    <property type="project" value="InterPro"/>
</dbReference>
<dbReference type="PANTHER" id="PTHR23315:SF82">
    <property type="entry name" value="RING-TYPE E3 UBIQUITIN TRANSFERASE"/>
    <property type="match status" value="1"/>
</dbReference>
<dbReference type="SMART" id="SM00504">
    <property type="entry name" value="Ubox"/>
    <property type="match status" value="1"/>
</dbReference>
<gene>
    <name evidence="3" type="ORF">GUJ93_ZPchr0004g38502</name>
</gene>
<evidence type="ECO:0000313" key="4">
    <source>
        <dbReference type="Proteomes" id="UP000729402"/>
    </source>
</evidence>
<feature type="compositionally biased region" description="Low complexity" evidence="1">
    <location>
        <begin position="38"/>
        <end position="51"/>
    </location>
</feature>
<comment type="caution">
    <text evidence="3">The sequence shown here is derived from an EMBL/GenBank/DDBJ whole genome shotgun (WGS) entry which is preliminary data.</text>
</comment>
<dbReference type="FunFam" id="1.25.10.10:FF:000893">
    <property type="entry name" value="RING-type E3 ubiquitin transferase"/>
    <property type="match status" value="1"/>
</dbReference>
<protein>
    <recommendedName>
        <fullName evidence="2">U-box domain-containing protein</fullName>
    </recommendedName>
</protein>